<dbReference type="InterPro" id="IPR011010">
    <property type="entry name" value="DNA_brk_join_enz"/>
</dbReference>
<dbReference type="PANTHER" id="PTHR34605:SF4">
    <property type="entry name" value="DNA ADENINE METHYLTRANSFERASE"/>
    <property type="match status" value="1"/>
</dbReference>
<dbReference type="InParanoid" id="A0A165M7U5"/>
<evidence type="ECO:0000256" key="1">
    <source>
        <dbReference type="ARBA" id="ARBA00023172"/>
    </source>
</evidence>
<gene>
    <name evidence="3" type="ORF">NEOLEDRAFT_1184678</name>
</gene>
<name>A0A165M7U5_9AGAM</name>
<evidence type="ECO:0000256" key="2">
    <source>
        <dbReference type="SAM" id="MobiDB-lite"/>
    </source>
</evidence>
<dbReference type="SUPFAM" id="SSF56349">
    <property type="entry name" value="DNA breaking-rejoining enzymes"/>
    <property type="match status" value="1"/>
</dbReference>
<organism evidence="3 4">
    <name type="scientific">Neolentinus lepideus HHB14362 ss-1</name>
    <dbReference type="NCBI Taxonomy" id="1314782"/>
    <lineage>
        <taxon>Eukaryota</taxon>
        <taxon>Fungi</taxon>
        <taxon>Dikarya</taxon>
        <taxon>Basidiomycota</taxon>
        <taxon>Agaricomycotina</taxon>
        <taxon>Agaricomycetes</taxon>
        <taxon>Gloeophyllales</taxon>
        <taxon>Gloeophyllaceae</taxon>
        <taxon>Neolentinus</taxon>
    </lineage>
</organism>
<dbReference type="Gene3D" id="1.10.443.10">
    <property type="entry name" value="Intergrase catalytic core"/>
    <property type="match status" value="1"/>
</dbReference>
<dbReference type="PANTHER" id="PTHR34605">
    <property type="entry name" value="PHAGE_INTEGRASE DOMAIN-CONTAINING PROTEIN"/>
    <property type="match status" value="1"/>
</dbReference>
<keyword evidence="4" id="KW-1185">Reference proteome</keyword>
<dbReference type="EMBL" id="KV425729">
    <property type="protein sequence ID" value="KZT18008.1"/>
    <property type="molecule type" value="Genomic_DNA"/>
</dbReference>
<evidence type="ECO:0000313" key="3">
    <source>
        <dbReference type="EMBL" id="KZT18008.1"/>
    </source>
</evidence>
<sequence length="388" mass="42992">MESDVVCRHDGDPRPAPKPSGAFFAGDPRPMKKKTCKPRAGCEISPSPFCPHVPAVDRLHVWMTPHSADFDQHLRLELLPLTADKTQELAFAALEPNTRTNYGAGLLQFHQFCDEQGIPESSRMPASALLLAGWVNHAPWVGDNDFVSLVKTSASKLTPASSQREKRAPVTLQHLIPLARALDPSSGRDCAVLAVALIAFWGCCHLGELVVPSKASFDPRRHVSRSASVQYIDHWDGLQSAHFDIPFGKVEKEAGARISLTGRHELCPIRALHCHLSVNSLTPRVAPMFAFEMGTGWAPLTKAAFLQRCEEVWRPLQLSRISGHSFRIGGATELLLAGVPPETVTAQGRWKSLAFLLYWRKLEDLLPMMISKSYDEKRVLDLCVEFEQ</sequence>
<dbReference type="InterPro" id="IPR013762">
    <property type="entry name" value="Integrase-like_cat_sf"/>
</dbReference>
<dbReference type="Proteomes" id="UP000076761">
    <property type="component" value="Unassembled WGS sequence"/>
</dbReference>
<protein>
    <recommendedName>
        <fullName evidence="5">DNA breaking-rejoining enzyme</fullName>
    </recommendedName>
</protein>
<dbReference type="GO" id="GO:0003677">
    <property type="term" value="F:DNA binding"/>
    <property type="evidence" value="ECO:0007669"/>
    <property type="project" value="InterPro"/>
</dbReference>
<proteinExistence type="predicted"/>
<dbReference type="STRING" id="1314782.A0A165M7U5"/>
<dbReference type="GO" id="GO:0015074">
    <property type="term" value="P:DNA integration"/>
    <property type="evidence" value="ECO:0007669"/>
    <property type="project" value="InterPro"/>
</dbReference>
<accession>A0A165M7U5</accession>
<evidence type="ECO:0008006" key="5">
    <source>
        <dbReference type="Google" id="ProtNLM"/>
    </source>
</evidence>
<feature type="compositionally biased region" description="Basic and acidic residues" evidence="2">
    <location>
        <begin position="1"/>
        <end position="15"/>
    </location>
</feature>
<reference evidence="3 4" key="1">
    <citation type="journal article" date="2016" name="Mol. Biol. Evol.">
        <title>Comparative Genomics of Early-Diverging Mushroom-Forming Fungi Provides Insights into the Origins of Lignocellulose Decay Capabilities.</title>
        <authorList>
            <person name="Nagy L.G."/>
            <person name="Riley R."/>
            <person name="Tritt A."/>
            <person name="Adam C."/>
            <person name="Daum C."/>
            <person name="Floudas D."/>
            <person name="Sun H."/>
            <person name="Yadav J.S."/>
            <person name="Pangilinan J."/>
            <person name="Larsson K.H."/>
            <person name="Matsuura K."/>
            <person name="Barry K."/>
            <person name="Labutti K."/>
            <person name="Kuo R."/>
            <person name="Ohm R.A."/>
            <person name="Bhattacharya S.S."/>
            <person name="Shirouzu T."/>
            <person name="Yoshinaga Y."/>
            <person name="Martin F.M."/>
            <person name="Grigoriev I.V."/>
            <person name="Hibbett D.S."/>
        </authorList>
    </citation>
    <scope>NUCLEOTIDE SEQUENCE [LARGE SCALE GENOMIC DNA]</scope>
    <source>
        <strain evidence="3 4">HHB14362 ss-1</strain>
    </source>
</reference>
<feature type="region of interest" description="Disordered" evidence="2">
    <location>
        <begin position="1"/>
        <end position="32"/>
    </location>
</feature>
<dbReference type="AlphaFoldDB" id="A0A165M7U5"/>
<dbReference type="GO" id="GO:0006310">
    <property type="term" value="P:DNA recombination"/>
    <property type="evidence" value="ECO:0007669"/>
    <property type="project" value="UniProtKB-KW"/>
</dbReference>
<keyword evidence="1" id="KW-0233">DNA recombination</keyword>
<dbReference type="OrthoDB" id="3266428at2759"/>
<evidence type="ECO:0000313" key="4">
    <source>
        <dbReference type="Proteomes" id="UP000076761"/>
    </source>
</evidence>
<dbReference type="InterPro" id="IPR052925">
    <property type="entry name" value="Phage_Integrase-like_Recomb"/>
</dbReference>